<dbReference type="AlphaFoldDB" id="A0A8C9SU69"/>
<keyword evidence="4 6" id="KW-1133">Transmembrane helix</keyword>
<dbReference type="CTD" id="100330405"/>
<evidence type="ECO:0000256" key="6">
    <source>
        <dbReference type="SAM" id="Phobius"/>
    </source>
</evidence>
<dbReference type="Proteomes" id="UP000694397">
    <property type="component" value="Chromosome 18"/>
</dbReference>
<comment type="subcellular location">
    <subcellularLocation>
        <location evidence="1">Membrane</location>
        <topology evidence="1">Multi-pass membrane protein</topology>
    </subcellularLocation>
</comment>
<feature type="transmembrane region" description="Helical" evidence="6">
    <location>
        <begin position="80"/>
        <end position="106"/>
    </location>
</feature>
<name>A0A8C9SU69_SCLFO</name>
<keyword evidence="8" id="KW-1185">Reference proteome</keyword>
<proteinExistence type="inferred from homology"/>
<dbReference type="RefSeq" id="XP_018595194.1">
    <property type="nucleotide sequence ID" value="XM_018739678.2"/>
</dbReference>
<evidence type="ECO:0000313" key="8">
    <source>
        <dbReference type="Proteomes" id="UP000694397"/>
    </source>
</evidence>
<dbReference type="KEGG" id="sfm:108926757"/>
<evidence type="ECO:0000256" key="2">
    <source>
        <dbReference type="ARBA" id="ARBA00009565"/>
    </source>
</evidence>
<reference evidence="7 8" key="1">
    <citation type="submission" date="2019-04" db="EMBL/GenBank/DDBJ databases">
        <authorList>
            <consortium name="Wellcome Sanger Institute Data Sharing"/>
        </authorList>
    </citation>
    <scope>NUCLEOTIDE SEQUENCE [LARGE SCALE GENOMIC DNA]</scope>
</reference>
<dbReference type="GeneID" id="108926757"/>
<dbReference type="GO" id="GO:0016020">
    <property type="term" value="C:membrane"/>
    <property type="evidence" value="ECO:0007669"/>
    <property type="project" value="UniProtKB-SubCell"/>
</dbReference>
<dbReference type="PANTHER" id="PTHR23320">
    <property type="entry name" value="MEMBRANE-SPANNING 4-DOMAINS SUBFAMILY A MS4A -RELATED"/>
    <property type="match status" value="1"/>
</dbReference>
<dbReference type="InterPro" id="IPR030417">
    <property type="entry name" value="MS4A"/>
</dbReference>
<feature type="transmembrane region" description="Helical" evidence="6">
    <location>
        <begin position="55"/>
        <end position="74"/>
    </location>
</feature>
<gene>
    <name evidence="7" type="primary">tmem176l.1</name>
</gene>
<evidence type="ECO:0000256" key="1">
    <source>
        <dbReference type="ARBA" id="ARBA00004141"/>
    </source>
</evidence>
<organism evidence="7 8">
    <name type="scientific">Scleropages formosus</name>
    <name type="common">Asian bonytongue</name>
    <name type="synonym">Osteoglossum formosum</name>
    <dbReference type="NCBI Taxonomy" id="113540"/>
    <lineage>
        <taxon>Eukaryota</taxon>
        <taxon>Metazoa</taxon>
        <taxon>Chordata</taxon>
        <taxon>Craniata</taxon>
        <taxon>Vertebrata</taxon>
        <taxon>Euteleostomi</taxon>
        <taxon>Actinopterygii</taxon>
        <taxon>Neopterygii</taxon>
        <taxon>Teleostei</taxon>
        <taxon>Osteoglossocephala</taxon>
        <taxon>Osteoglossomorpha</taxon>
        <taxon>Osteoglossiformes</taxon>
        <taxon>Osteoglossidae</taxon>
        <taxon>Scleropages</taxon>
    </lineage>
</organism>
<comment type="similarity">
    <text evidence="2">Belongs to the MS4A family.</text>
</comment>
<dbReference type="OrthoDB" id="8951938at2759"/>
<evidence type="ECO:0000313" key="7">
    <source>
        <dbReference type="Ensembl" id="ENSSFOP00015037960.1"/>
    </source>
</evidence>
<keyword evidence="5 6" id="KW-0472">Membrane</keyword>
<reference evidence="7" key="2">
    <citation type="submission" date="2025-08" db="UniProtKB">
        <authorList>
            <consortium name="Ensembl"/>
        </authorList>
    </citation>
    <scope>IDENTIFICATION</scope>
</reference>
<evidence type="ECO:0000256" key="3">
    <source>
        <dbReference type="ARBA" id="ARBA00022692"/>
    </source>
</evidence>
<evidence type="ECO:0000256" key="4">
    <source>
        <dbReference type="ARBA" id="ARBA00022989"/>
    </source>
</evidence>
<dbReference type="Pfam" id="PF04103">
    <property type="entry name" value="CD20"/>
    <property type="match status" value="1"/>
</dbReference>
<dbReference type="GeneTree" id="ENSGT00510000051675"/>
<keyword evidence="3 6" id="KW-0812">Transmembrane</keyword>
<dbReference type="InterPro" id="IPR007237">
    <property type="entry name" value="CD20-like"/>
</dbReference>
<reference evidence="7" key="3">
    <citation type="submission" date="2025-09" db="UniProtKB">
        <authorList>
            <consortium name="Ensembl"/>
        </authorList>
    </citation>
    <scope>IDENTIFICATION</scope>
</reference>
<accession>A0A8C9SU69</accession>
<dbReference type="Ensembl" id="ENSSFOT00015038379.2">
    <property type="protein sequence ID" value="ENSSFOP00015037960.1"/>
    <property type="gene ID" value="ENSSFOG00015024159.2"/>
</dbReference>
<feature type="transmembrane region" description="Helical" evidence="6">
    <location>
        <begin position="201"/>
        <end position="226"/>
    </location>
</feature>
<feature type="transmembrane region" description="Helical" evidence="6">
    <location>
        <begin position="113"/>
        <end position="138"/>
    </location>
</feature>
<dbReference type="PANTHER" id="PTHR23320:SF125">
    <property type="entry name" value="TRANSMEMBRANE PROTEIN 176L.1-RELATED"/>
    <property type="match status" value="1"/>
</dbReference>
<sequence>MAMSMTKGEDVTIITLKSDPKSNCPLVCQLLGTLCYSPVCNVSQRLRTLLGGYQSVLATLQIMLGVFTVSLGAVTCRSYYWTYLSSGVPFWLGGTFIAVGVLGVFAEKFPSSFLVFLNAFASLASSALAVAAIILYSLDLAVGQGLSHFCQWSKEERNSGYWITTFPPEVDSMKEKEWKTELELCKNEKYIVMMMLGGIKILLIVLAVVHLCVAISTSVLTVKALYRNCRNGKKNCELQKPLLEDISNNLDA</sequence>
<evidence type="ECO:0000256" key="5">
    <source>
        <dbReference type="ARBA" id="ARBA00023136"/>
    </source>
</evidence>
<protein>
    <submittedName>
        <fullName evidence="7">Transmembrane protein 176l.4</fullName>
    </submittedName>
</protein>